<accession>A0ABS8QM60</accession>
<keyword evidence="1" id="KW-0678">Repressor</keyword>
<dbReference type="InterPro" id="IPR001647">
    <property type="entry name" value="HTH_TetR"/>
</dbReference>
<dbReference type="InterPro" id="IPR039532">
    <property type="entry name" value="TetR_C_Firmicutes"/>
</dbReference>
<sequence length="203" mass="23565">MRNGNMDIRVIRTKEAIRNALVELIEEKGLDALTVKEITTKAKINRGTFYVYYQDKYDLVNKCEDEFLQELADMIIENFSKTMNEKKTNPSATIPVTLAISIFEHIDRNRKFMKAILGPKGDLSFHTKMKEFMWKTLFENNKFIQQENLLVPIEYLISYISSAHLGVIQQWLNSDKNESPQEMAHILYTMTANGPFYAAGLKR</sequence>
<dbReference type="EMBL" id="JAJODE010000073">
    <property type="protein sequence ID" value="MCD4840337.1"/>
    <property type="molecule type" value="Genomic_DNA"/>
</dbReference>
<name>A0ABS8QM60_9BACI</name>
<dbReference type="PROSITE" id="PS50977">
    <property type="entry name" value="HTH_TETR_2"/>
    <property type="match status" value="1"/>
</dbReference>
<feature type="DNA-binding region" description="H-T-H motif" evidence="3">
    <location>
        <begin position="34"/>
        <end position="53"/>
    </location>
</feature>
<dbReference type="PANTHER" id="PTHR43479">
    <property type="entry name" value="ACREF/ENVCD OPERON REPRESSOR-RELATED"/>
    <property type="match status" value="1"/>
</dbReference>
<evidence type="ECO:0000313" key="5">
    <source>
        <dbReference type="EMBL" id="MCD4840337.1"/>
    </source>
</evidence>
<dbReference type="InterPro" id="IPR050624">
    <property type="entry name" value="HTH-type_Tx_Regulator"/>
</dbReference>
<dbReference type="Gene3D" id="1.10.357.10">
    <property type="entry name" value="Tetracycline Repressor, domain 2"/>
    <property type="match status" value="1"/>
</dbReference>
<dbReference type="InterPro" id="IPR009057">
    <property type="entry name" value="Homeodomain-like_sf"/>
</dbReference>
<organism evidence="5 6">
    <name type="scientific">Neobacillus sedimentimangrovi</name>
    <dbReference type="NCBI Taxonomy" id="2699460"/>
    <lineage>
        <taxon>Bacteria</taxon>
        <taxon>Bacillati</taxon>
        <taxon>Bacillota</taxon>
        <taxon>Bacilli</taxon>
        <taxon>Bacillales</taxon>
        <taxon>Bacillaceae</taxon>
        <taxon>Neobacillus</taxon>
    </lineage>
</organism>
<dbReference type="RefSeq" id="WP_163183403.1">
    <property type="nucleotide sequence ID" value="NZ_JAAFZF010000017.1"/>
</dbReference>
<gene>
    <name evidence="5" type="ORF">LRS37_16135</name>
</gene>
<evidence type="ECO:0000256" key="1">
    <source>
        <dbReference type="ARBA" id="ARBA00022491"/>
    </source>
</evidence>
<feature type="domain" description="HTH tetR-type" evidence="4">
    <location>
        <begin position="11"/>
        <end position="71"/>
    </location>
</feature>
<protein>
    <submittedName>
        <fullName evidence="5">TetR/AcrR family transcriptional regulator</fullName>
    </submittedName>
</protein>
<evidence type="ECO:0000313" key="6">
    <source>
        <dbReference type="Proteomes" id="UP001162836"/>
    </source>
</evidence>
<evidence type="ECO:0000259" key="4">
    <source>
        <dbReference type="PROSITE" id="PS50977"/>
    </source>
</evidence>
<dbReference type="Pfam" id="PF14278">
    <property type="entry name" value="TetR_C_8"/>
    <property type="match status" value="1"/>
</dbReference>
<evidence type="ECO:0000256" key="3">
    <source>
        <dbReference type="PROSITE-ProRule" id="PRU00335"/>
    </source>
</evidence>
<keyword evidence="2 3" id="KW-0238">DNA-binding</keyword>
<proteinExistence type="predicted"/>
<evidence type="ECO:0000256" key="2">
    <source>
        <dbReference type="ARBA" id="ARBA00023125"/>
    </source>
</evidence>
<dbReference type="Proteomes" id="UP001162836">
    <property type="component" value="Unassembled WGS sequence"/>
</dbReference>
<dbReference type="PANTHER" id="PTHR43479:SF7">
    <property type="entry name" value="TETR-FAMILY TRANSCRIPTIONAL REGULATOR"/>
    <property type="match status" value="1"/>
</dbReference>
<comment type="caution">
    <text evidence="5">The sequence shown here is derived from an EMBL/GenBank/DDBJ whole genome shotgun (WGS) entry which is preliminary data.</text>
</comment>
<keyword evidence="6" id="KW-1185">Reference proteome</keyword>
<reference evidence="5 6" key="1">
    <citation type="journal article" date="2023" name="Antonie Van Leeuwenhoek">
        <title>Unveiling the genomic potential of a novel thermostable glycoside hydrolases producing Neobacillus sedimentimangrovi UE25.</title>
        <authorList>
            <person name="Ejaz U."/>
            <person name="Saleem F."/>
            <person name="Rashid R."/>
            <person name="Hasan K.A."/>
            <person name="Syed M.N."/>
            <person name="Sohail M."/>
        </authorList>
    </citation>
    <scope>NUCLEOTIDE SEQUENCE [LARGE SCALE GENOMIC DNA]</scope>
    <source>
        <strain evidence="5 6">UE25</strain>
    </source>
</reference>
<dbReference type="SUPFAM" id="SSF46689">
    <property type="entry name" value="Homeodomain-like"/>
    <property type="match status" value="1"/>
</dbReference>
<dbReference type="Pfam" id="PF00440">
    <property type="entry name" value="TetR_N"/>
    <property type="match status" value="1"/>
</dbReference>